<dbReference type="Proteomes" id="UP000236161">
    <property type="component" value="Unassembled WGS sequence"/>
</dbReference>
<sequence length="66" mass="7267">MPVKSSMRSCALCFARAVRRGHFGNSLSSEGISSTFASHHRVPLMPVSYRPPCVRSRCAGVDQMQQ</sequence>
<evidence type="ECO:0000313" key="1">
    <source>
        <dbReference type="EMBL" id="PKA61197.1"/>
    </source>
</evidence>
<protein>
    <submittedName>
        <fullName evidence="1">Uncharacterized protein</fullName>
    </submittedName>
</protein>
<dbReference type="EMBL" id="KZ451932">
    <property type="protein sequence ID" value="PKA61197.1"/>
    <property type="molecule type" value="Genomic_DNA"/>
</dbReference>
<gene>
    <name evidence="1" type="ORF">AXF42_Ash006093</name>
</gene>
<name>A0A2I0B076_9ASPA</name>
<keyword evidence="2" id="KW-1185">Reference proteome</keyword>
<accession>A0A2I0B076</accession>
<proteinExistence type="predicted"/>
<dbReference type="AlphaFoldDB" id="A0A2I0B076"/>
<organism evidence="1 2">
    <name type="scientific">Apostasia shenzhenica</name>
    <dbReference type="NCBI Taxonomy" id="1088818"/>
    <lineage>
        <taxon>Eukaryota</taxon>
        <taxon>Viridiplantae</taxon>
        <taxon>Streptophyta</taxon>
        <taxon>Embryophyta</taxon>
        <taxon>Tracheophyta</taxon>
        <taxon>Spermatophyta</taxon>
        <taxon>Magnoliopsida</taxon>
        <taxon>Liliopsida</taxon>
        <taxon>Asparagales</taxon>
        <taxon>Orchidaceae</taxon>
        <taxon>Apostasioideae</taxon>
        <taxon>Apostasia</taxon>
    </lineage>
</organism>
<reference evidence="1 2" key="1">
    <citation type="journal article" date="2017" name="Nature">
        <title>The Apostasia genome and the evolution of orchids.</title>
        <authorList>
            <person name="Zhang G.Q."/>
            <person name="Liu K.W."/>
            <person name="Li Z."/>
            <person name="Lohaus R."/>
            <person name="Hsiao Y.Y."/>
            <person name="Niu S.C."/>
            <person name="Wang J.Y."/>
            <person name="Lin Y.C."/>
            <person name="Xu Q."/>
            <person name="Chen L.J."/>
            <person name="Yoshida K."/>
            <person name="Fujiwara S."/>
            <person name="Wang Z.W."/>
            <person name="Zhang Y.Q."/>
            <person name="Mitsuda N."/>
            <person name="Wang M."/>
            <person name="Liu G.H."/>
            <person name="Pecoraro L."/>
            <person name="Huang H.X."/>
            <person name="Xiao X.J."/>
            <person name="Lin M."/>
            <person name="Wu X.Y."/>
            <person name="Wu W.L."/>
            <person name="Chen Y.Y."/>
            <person name="Chang S.B."/>
            <person name="Sakamoto S."/>
            <person name="Ohme-Takagi M."/>
            <person name="Yagi M."/>
            <person name="Zeng S.J."/>
            <person name="Shen C.Y."/>
            <person name="Yeh C.M."/>
            <person name="Luo Y.B."/>
            <person name="Tsai W.C."/>
            <person name="Van de Peer Y."/>
            <person name="Liu Z.J."/>
        </authorList>
    </citation>
    <scope>NUCLEOTIDE SEQUENCE [LARGE SCALE GENOMIC DNA]</scope>
    <source>
        <strain evidence="2">cv. Shenzhen</strain>
        <tissue evidence="1">Stem</tissue>
    </source>
</reference>
<evidence type="ECO:0000313" key="2">
    <source>
        <dbReference type="Proteomes" id="UP000236161"/>
    </source>
</evidence>